<accession>A0A4Z1APX5</accession>
<comment type="caution">
    <text evidence="2">The sequence shown here is derived from an EMBL/GenBank/DDBJ whole genome shotgun (WGS) entry which is preliminary data.</text>
</comment>
<dbReference type="PANTHER" id="PTHR40455:SF1">
    <property type="entry name" value="ANTITOXIN HIGA"/>
    <property type="match status" value="1"/>
</dbReference>
<dbReference type="PROSITE" id="PS50943">
    <property type="entry name" value="HTH_CROC1"/>
    <property type="match status" value="1"/>
</dbReference>
<dbReference type="OrthoDB" id="9796786at2"/>
<dbReference type="AlphaFoldDB" id="A0A4Z1APX5"/>
<keyword evidence="3" id="KW-1185">Reference proteome</keyword>
<dbReference type="SMART" id="SM00530">
    <property type="entry name" value="HTH_XRE"/>
    <property type="match status" value="1"/>
</dbReference>
<sequence length="124" mass="14124">MINVQPVITKTDHKLALKRIETLMDKGNKTRFDEIELETLFVLVSNYEEKHIQIFPPDPIDAILFRMEQQGLTQGDIAKILGSKQRASEYLNKKIPLSIEAIRKLNDSLGISGDILIQKYTTKG</sequence>
<dbReference type="PANTHER" id="PTHR40455">
    <property type="entry name" value="ANTITOXIN HIGA"/>
    <property type="match status" value="1"/>
</dbReference>
<dbReference type="GO" id="GO:0001046">
    <property type="term" value="F:core promoter sequence-specific DNA binding"/>
    <property type="evidence" value="ECO:0007669"/>
    <property type="project" value="TreeGrafter"/>
</dbReference>
<dbReference type="InterPro" id="IPR010982">
    <property type="entry name" value="Lambda_DNA-bd_dom_sf"/>
</dbReference>
<dbReference type="InterPro" id="IPR001387">
    <property type="entry name" value="Cro/C1-type_HTH"/>
</dbReference>
<dbReference type="Gene3D" id="1.10.260.40">
    <property type="entry name" value="lambda repressor-like DNA-binding domains"/>
    <property type="match status" value="1"/>
</dbReference>
<dbReference type="Pfam" id="PF01381">
    <property type="entry name" value="HTH_3"/>
    <property type="match status" value="1"/>
</dbReference>
<dbReference type="SUPFAM" id="SSF47413">
    <property type="entry name" value="lambda repressor-like DNA-binding domains"/>
    <property type="match status" value="1"/>
</dbReference>
<dbReference type="EMBL" id="RQHS01000005">
    <property type="protein sequence ID" value="TGN03509.1"/>
    <property type="molecule type" value="Genomic_DNA"/>
</dbReference>
<evidence type="ECO:0000313" key="3">
    <source>
        <dbReference type="Proteomes" id="UP000297241"/>
    </source>
</evidence>
<feature type="domain" description="HTH cro/C1-type" evidence="1">
    <location>
        <begin position="63"/>
        <end position="116"/>
    </location>
</feature>
<dbReference type="GO" id="GO:0006355">
    <property type="term" value="P:regulation of DNA-templated transcription"/>
    <property type="evidence" value="ECO:0007669"/>
    <property type="project" value="InterPro"/>
</dbReference>
<dbReference type="Proteomes" id="UP000297241">
    <property type="component" value="Unassembled WGS sequence"/>
</dbReference>
<gene>
    <name evidence="2" type="ORF">EHR06_04925</name>
</gene>
<dbReference type="InterPro" id="IPR039060">
    <property type="entry name" value="Antitox_HigA"/>
</dbReference>
<protein>
    <submittedName>
        <fullName evidence="2">Helix-turn-helix domain-containing protein</fullName>
    </submittedName>
</protein>
<organism evidence="2 3">
    <name type="scientific">Leptospira dzoumogneensis</name>
    <dbReference type="NCBI Taxonomy" id="2484904"/>
    <lineage>
        <taxon>Bacteria</taxon>
        <taxon>Pseudomonadati</taxon>
        <taxon>Spirochaetota</taxon>
        <taxon>Spirochaetia</taxon>
        <taxon>Leptospirales</taxon>
        <taxon>Leptospiraceae</taxon>
        <taxon>Leptospira</taxon>
    </lineage>
</organism>
<proteinExistence type="predicted"/>
<evidence type="ECO:0000313" key="2">
    <source>
        <dbReference type="EMBL" id="TGN03509.1"/>
    </source>
</evidence>
<name>A0A4Z1APX5_9LEPT</name>
<evidence type="ECO:0000259" key="1">
    <source>
        <dbReference type="PROSITE" id="PS50943"/>
    </source>
</evidence>
<reference evidence="2" key="1">
    <citation type="journal article" date="2019" name="PLoS Negl. Trop. Dis.">
        <title>Revisiting the worldwide diversity of Leptospira species in the environment.</title>
        <authorList>
            <person name="Vincent A.T."/>
            <person name="Schiettekatte O."/>
            <person name="Bourhy P."/>
            <person name="Veyrier F.J."/>
            <person name="Picardeau M."/>
        </authorList>
    </citation>
    <scope>NUCLEOTIDE SEQUENCE [LARGE SCALE GENOMIC DNA]</scope>
    <source>
        <strain evidence="2">201601113</strain>
    </source>
</reference>